<keyword evidence="2" id="KW-1185">Reference proteome</keyword>
<proteinExistence type="predicted"/>
<organism evidence="1 2">
    <name type="scientific">Ignelater luminosus</name>
    <name type="common">Cucubano</name>
    <name type="synonym">Pyrophorus luminosus</name>
    <dbReference type="NCBI Taxonomy" id="2038154"/>
    <lineage>
        <taxon>Eukaryota</taxon>
        <taxon>Metazoa</taxon>
        <taxon>Ecdysozoa</taxon>
        <taxon>Arthropoda</taxon>
        <taxon>Hexapoda</taxon>
        <taxon>Insecta</taxon>
        <taxon>Pterygota</taxon>
        <taxon>Neoptera</taxon>
        <taxon>Endopterygota</taxon>
        <taxon>Coleoptera</taxon>
        <taxon>Polyphaga</taxon>
        <taxon>Elateriformia</taxon>
        <taxon>Elateroidea</taxon>
        <taxon>Elateridae</taxon>
        <taxon>Agrypninae</taxon>
        <taxon>Pyrophorini</taxon>
        <taxon>Ignelater</taxon>
    </lineage>
</organism>
<evidence type="ECO:0000313" key="2">
    <source>
        <dbReference type="Proteomes" id="UP000801492"/>
    </source>
</evidence>
<reference evidence="1" key="1">
    <citation type="submission" date="2019-08" db="EMBL/GenBank/DDBJ databases">
        <title>The genome of the North American firefly Photinus pyralis.</title>
        <authorList>
            <consortium name="Photinus pyralis genome working group"/>
            <person name="Fallon T.R."/>
            <person name="Sander Lower S.E."/>
            <person name="Weng J.-K."/>
        </authorList>
    </citation>
    <scope>NUCLEOTIDE SEQUENCE</scope>
    <source>
        <strain evidence="1">TRF0915ILg1</strain>
        <tissue evidence="1">Whole body</tissue>
    </source>
</reference>
<dbReference type="EMBL" id="VTPC01002580">
    <property type="protein sequence ID" value="KAF2899858.1"/>
    <property type="molecule type" value="Genomic_DNA"/>
</dbReference>
<dbReference type="AlphaFoldDB" id="A0A8K0D5M4"/>
<sequence length="92" mass="10190">MPQMISIPLAQFYPKSRFYHIFGKVADLLMCSYFALNPFVYVLHRTPGKSRCKLPCNCSKSASTRSRSTSTNGATVTTTDIIHLNSLASLAD</sequence>
<dbReference type="Proteomes" id="UP000801492">
    <property type="component" value="Unassembled WGS sequence"/>
</dbReference>
<evidence type="ECO:0000313" key="1">
    <source>
        <dbReference type="EMBL" id="KAF2899858.1"/>
    </source>
</evidence>
<comment type="caution">
    <text evidence="1">The sequence shown here is derived from an EMBL/GenBank/DDBJ whole genome shotgun (WGS) entry which is preliminary data.</text>
</comment>
<dbReference type="OrthoDB" id="5959154at2759"/>
<name>A0A8K0D5M4_IGNLU</name>
<protein>
    <recommendedName>
        <fullName evidence="3">G-protein coupled receptors family 1 profile domain-containing protein</fullName>
    </recommendedName>
</protein>
<gene>
    <name evidence="1" type="ORF">ILUMI_06328</name>
</gene>
<accession>A0A8K0D5M4</accession>
<evidence type="ECO:0008006" key="3">
    <source>
        <dbReference type="Google" id="ProtNLM"/>
    </source>
</evidence>